<evidence type="ECO:0000313" key="2">
    <source>
        <dbReference type="EMBL" id="KAH3785508.1"/>
    </source>
</evidence>
<reference evidence="2" key="2">
    <citation type="submission" date="2020-11" db="EMBL/GenBank/DDBJ databases">
        <authorList>
            <person name="McCartney M.A."/>
            <person name="Auch B."/>
            <person name="Kono T."/>
            <person name="Mallez S."/>
            <person name="Becker A."/>
            <person name="Gohl D.M."/>
            <person name="Silverstein K.A.T."/>
            <person name="Koren S."/>
            <person name="Bechman K.B."/>
            <person name="Herman A."/>
            <person name="Abrahante J.E."/>
            <person name="Garbe J."/>
        </authorList>
    </citation>
    <scope>NUCLEOTIDE SEQUENCE</scope>
    <source>
        <strain evidence="2">Duluth1</strain>
        <tissue evidence="2">Whole animal</tissue>
    </source>
</reference>
<name>A0A9D4IVB4_DREPO</name>
<proteinExistence type="predicted"/>
<sequence length="142" mass="15508">MGKGISDTDNQSASVNNNSPKTRNKRPSSRKRKVIFPELEKIAKAEKKSKQHTDSSCGGWADLDIDIPTSNYFFPLVEPVMSNPSNTDADITVIRALTDNMSSTELGHNYTLGSFPQTSLSFTIPPPLQSTPVKDTANQAHS</sequence>
<dbReference type="Proteomes" id="UP000828390">
    <property type="component" value="Unassembled WGS sequence"/>
</dbReference>
<keyword evidence="3" id="KW-1185">Reference proteome</keyword>
<evidence type="ECO:0000256" key="1">
    <source>
        <dbReference type="SAM" id="MobiDB-lite"/>
    </source>
</evidence>
<reference evidence="2" key="1">
    <citation type="journal article" date="2019" name="bioRxiv">
        <title>The Genome of the Zebra Mussel, Dreissena polymorpha: A Resource for Invasive Species Research.</title>
        <authorList>
            <person name="McCartney M.A."/>
            <person name="Auch B."/>
            <person name="Kono T."/>
            <person name="Mallez S."/>
            <person name="Zhang Y."/>
            <person name="Obille A."/>
            <person name="Becker A."/>
            <person name="Abrahante J.E."/>
            <person name="Garbe J."/>
            <person name="Badalamenti J.P."/>
            <person name="Herman A."/>
            <person name="Mangelson H."/>
            <person name="Liachko I."/>
            <person name="Sullivan S."/>
            <person name="Sone E.D."/>
            <person name="Koren S."/>
            <person name="Silverstein K.A.T."/>
            <person name="Beckman K.B."/>
            <person name="Gohl D.M."/>
        </authorList>
    </citation>
    <scope>NUCLEOTIDE SEQUENCE</scope>
    <source>
        <strain evidence="2">Duluth1</strain>
        <tissue evidence="2">Whole animal</tissue>
    </source>
</reference>
<feature type="compositionally biased region" description="Basic residues" evidence="1">
    <location>
        <begin position="22"/>
        <end position="34"/>
    </location>
</feature>
<feature type="region of interest" description="Disordered" evidence="1">
    <location>
        <begin position="1"/>
        <end position="37"/>
    </location>
</feature>
<protein>
    <submittedName>
        <fullName evidence="2">Uncharacterized protein</fullName>
    </submittedName>
</protein>
<dbReference type="EMBL" id="JAIWYP010000008">
    <property type="protein sequence ID" value="KAH3785508.1"/>
    <property type="molecule type" value="Genomic_DNA"/>
</dbReference>
<gene>
    <name evidence="2" type="ORF">DPMN_163599</name>
</gene>
<evidence type="ECO:0000313" key="3">
    <source>
        <dbReference type="Proteomes" id="UP000828390"/>
    </source>
</evidence>
<organism evidence="2 3">
    <name type="scientific">Dreissena polymorpha</name>
    <name type="common">Zebra mussel</name>
    <name type="synonym">Mytilus polymorpha</name>
    <dbReference type="NCBI Taxonomy" id="45954"/>
    <lineage>
        <taxon>Eukaryota</taxon>
        <taxon>Metazoa</taxon>
        <taxon>Spiralia</taxon>
        <taxon>Lophotrochozoa</taxon>
        <taxon>Mollusca</taxon>
        <taxon>Bivalvia</taxon>
        <taxon>Autobranchia</taxon>
        <taxon>Heteroconchia</taxon>
        <taxon>Euheterodonta</taxon>
        <taxon>Imparidentia</taxon>
        <taxon>Neoheterodontei</taxon>
        <taxon>Myida</taxon>
        <taxon>Dreissenoidea</taxon>
        <taxon>Dreissenidae</taxon>
        <taxon>Dreissena</taxon>
    </lineage>
</organism>
<accession>A0A9D4IVB4</accession>
<comment type="caution">
    <text evidence="2">The sequence shown here is derived from an EMBL/GenBank/DDBJ whole genome shotgun (WGS) entry which is preliminary data.</text>
</comment>
<feature type="compositionally biased region" description="Polar residues" evidence="1">
    <location>
        <begin position="7"/>
        <end position="21"/>
    </location>
</feature>
<dbReference type="AlphaFoldDB" id="A0A9D4IVB4"/>